<evidence type="ECO:0000313" key="14">
    <source>
        <dbReference type="Proteomes" id="UP000470875"/>
    </source>
</evidence>
<keyword evidence="11 12" id="KW-0472">Membrane</keyword>
<evidence type="ECO:0000256" key="1">
    <source>
        <dbReference type="ARBA" id="ARBA00004651"/>
    </source>
</evidence>
<evidence type="ECO:0000256" key="7">
    <source>
        <dbReference type="ARBA" id="ARBA00022723"/>
    </source>
</evidence>
<organism evidence="13 14">
    <name type="scientific">Scrofimicrobium canadense</name>
    <dbReference type="NCBI Taxonomy" id="2652290"/>
    <lineage>
        <taxon>Bacteria</taxon>
        <taxon>Bacillati</taxon>
        <taxon>Actinomycetota</taxon>
        <taxon>Actinomycetes</taxon>
        <taxon>Actinomycetales</taxon>
        <taxon>Actinomycetaceae</taxon>
        <taxon>Scrofimicrobium</taxon>
    </lineage>
</organism>
<evidence type="ECO:0000256" key="4">
    <source>
        <dbReference type="ARBA" id="ARBA00022475"/>
    </source>
</evidence>
<keyword evidence="4 12" id="KW-1003">Cell membrane</keyword>
<dbReference type="AlphaFoldDB" id="A0A6N7W2P1"/>
<dbReference type="RefSeq" id="WP_154543274.1">
    <property type="nucleotide sequence ID" value="NZ_VULO01000002.1"/>
</dbReference>
<feature type="transmembrane region" description="Helical" evidence="12">
    <location>
        <begin position="401"/>
        <end position="423"/>
    </location>
</feature>
<keyword evidence="10 12" id="KW-0408">Iron</keyword>
<dbReference type="InterPro" id="IPR002585">
    <property type="entry name" value="Cyt-d_ubiquinol_oxidase_su_1"/>
</dbReference>
<dbReference type="PANTHER" id="PTHR30365">
    <property type="entry name" value="CYTOCHROME D UBIQUINOL OXIDASE"/>
    <property type="match status" value="1"/>
</dbReference>
<accession>A0A6N7W2P1</accession>
<keyword evidence="3 12" id="KW-0813">Transport</keyword>
<feature type="transmembrane region" description="Helical" evidence="12">
    <location>
        <begin position="23"/>
        <end position="48"/>
    </location>
</feature>
<protein>
    <submittedName>
        <fullName evidence="13">Cytochrome ubiquinol oxidase subunit I</fullName>
    </submittedName>
</protein>
<dbReference type="GO" id="GO:0046872">
    <property type="term" value="F:metal ion binding"/>
    <property type="evidence" value="ECO:0007669"/>
    <property type="project" value="UniProtKB-UniRule"/>
</dbReference>
<gene>
    <name evidence="13" type="ORF">FYJ24_02605</name>
</gene>
<dbReference type="Proteomes" id="UP000470875">
    <property type="component" value="Unassembled WGS sequence"/>
</dbReference>
<evidence type="ECO:0000256" key="3">
    <source>
        <dbReference type="ARBA" id="ARBA00022448"/>
    </source>
</evidence>
<feature type="transmembrane region" description="Helical" evidence="12">
    <location>
        <begin position="238"/>
        <end position="259"/>
    </location>
</feature>
<comment type="subcellular location">
    <subcellularLocation>
        <location evidence="1">Cell membrane</location>
        <topology evidence="1">Multi-pass membrane protein</topology>
    </subcellularLocation>
</comment>
<evidence type="ECO:0000256" key="11">
    <source>
        <dbReference type="ARBA" id="ARBA00023136"/>
    </source>
</evidence>
<sequence>MDFLPAALDPVALGRWQFGITTVYHFILVPLTIGLSLLVAIMQSMWMASKKEVWLKATRFFGKLLLINFALGVATGIVQEFQFGMNWSEYSRFVGDIFGAPLAVEALLAFFLESTFLGLWIFGWGRISKKAHLATIWLFTAGVNLSALWILAANSWMQNPVGTVFNPETGRAELDGVGGFFQLLTNPVLGLTFSHVVTSAWLLAGTFVAGISIWWMTRAMREGSEPAQKEAKNVWRPIVIFGLWAVLAGGVGTVVSGHFQGQELAQIQPAKMAAAEAICVDTEGASFTVMTFDECPLDASDTEQPSRFIEVPGLASFLASNSFSAPAEGVADIQARMVEQLNSNDVFTDQYGDASQYDFVPNQQVSFWTFRLMIAFGGFSAILALWALFAMRGGRTPSSKALGTFGIISVPMPFIAASLGWIFTEMGRQPWVVYPNMQAMAAGSDLGNVFMMTPLGISTNVSAGAVLLTMIVFTLLYAALGVVWVWLMRRFVLEGMYRGEDIHGDDAAKDHEDDNAQTLSFGY</sequence>
<dbReference type="PANTHER" id="PTHR30365:SF15">
    <property type="entry name" value="CYTOCHROME BD UBIQUINOL OXIDASE SUBUNIT 1"/>
    <property type="match status" value="1"/>
</dbReference>
<keyword evidence="8 12" id="KW-0249">Electron transport</keyword>
<dbReference type="GO" id="GO:0005886">
    <property type="term" value="C:plasma membrane"/>
    <property type="evidence" value="ECO:0007669"/>
    <property type="project" value="UniProtKB-SubCell"/>
</dbReference>
<comment type="caution">
    <text evidence="13">The sequence shown here is derived from an EMBL/GenBank/DDBJ whole genome shotgun (WGS) entry which is preliminary data.</text>
</comment>
<proteinExistence type="inferred from homology"/>
<evidence type="ECO:0000256" key="9">
    <source>
        <dbReference type="ARBA" id="ARBA00022989"/>
    </source>
</evidence>
<evidence type="ECO:0000256" key="10">
    <source>
        <dbReference type="ARBA" id="ARBA00023004"/>
    </source>
</evidence>
<feature type="transmembrane region" description="Helical" evidence="12">
    <location>
        <begin position="368"/>
        <end position="389"/>
    </location>
</feature>
<keyword evidence="9 12" id="KW-1133">Transmembrane helix</keyword>
<feature type="transmembrane region" description="Helical" evidence="12">
    <location>
        <begin position="134"/>
        <end position="152"/>
    </location>
</feature>
<evidence type="ECO:0000256" key="6">
    <source>
        <dbReference type="ARBA" id="ARBA00022692"/>
    </source>
</evidence>
<dbReference type="GO" id="GO:0070069">
    <property type="term" value="C:cytochrome complex"/>
    <property type="evidence" value="ECO:0007669"/>
    <property type="project" value="UniProtKB-UniRule"/>
</dbReference>
<reference evidence="13 14" key="1">
    <citation type="submission" date="2019-08" db="EMBL/GenBank/DDBJ databases">
        <title>In-depth cultivation of the pig gut microbiome towards novel bacterial diversity and tailored functional studies.</title>
        <authorList>
            <person name="Wylensek D."/>
            <person name="Hitch T.C.A."/>
            <person name="Clavel T."/>
        </authorList>
    </citation>
    <scope>NUCLEOTIDE SEQUENCE [LARGE SCALE GENOMIC DNA]</scope>
    <source>
        <strain evidence="13 14">WB03_NA08</strain>
    </source>
</reference>
<feature type="transmembrane region" description="Helical" evidence="12">
    <location>
        <begin position="461"/>
        <end position="487"/>
    </location>
</feature>
<keyword evidence="6 12" id="KW-0812">Transmembrane</keyword>
<dbReference type="PIRSF" id="PIRSF006446">
    <property type="entry name" value="Cyt_quinol_oxidase_1"/>
    <property type="match status" value="1"/>
</dbReference>
<evidence type="ECO:0000313" key="13">
    <source>
        <dbReference type="EMBL" id="MSS83671.1"/>
    </source>
</evidence>
<keyword evidence="7 12" id="KW-0479">Metal-binding</keyword>
<comment type="similarity">
    <text evidence="2 12">Belongs to the cytochrome ubiquinol oxidase subunit 1 family.</text>
</comment>
<evidence type="ECO:0000256" key="2">
    <source>
        <dbReference type="ARBA" id="ARBA00009819"/>
    </source>
</evidence>
<dbReference type="GO" id="GO:0016682">
    <property type="term" value="F:oxidoreductase activity, acting on diphenols and related substances as donors, oxygen as acceptor"/>
    <property type="evidence" value="ECO:0007669"/>
    <property type="project" value="TreeGrafter"/>
</dbReference>
<name>A0A6N7W2P1_9ACTO</name>
<dbReference type="EMBL" id="VULO01000002">
    <property type="protein sequence ID" value="MSS83671.1"/>
    <property type="molecule type" value="Genomic_DNA"/>
</dbReference>
<dbReference type="GO" id="GO:0020037">
    <property type="term" value="F:heme binding"/>
    <property type="evidence" value="ECO:0007669"/>
    <property type="project" value="TreeGrafter"/>
</dbReference>
<feature type="transmembrane region" description="Helical" evidence="12">
    <location>
        <begin position="60"/>
        <end position="78"/>
    </location>
</feature>
<evidence type="ECO:0000256" key="5">
    <source>
        <dbReference type="ARBA" id="ARBA00022617"/>
    </source>
</evidence>
<dbReference type="GO" id="GO:0019646">
    <property type="term" value="P:aerobic electron transport chain"/>
    <property type="evidence" value="ECO:0007669"/>
    <property type="project" value="InterPro"/>
</dbReference>
<keyword evidence="14" id="KW-1185">Reference proteome</keyword>
<feature type="transmembrane region" description="Helical" evidence="12">
    <location>
        <begin position="98"/>
        <end position="122"/>
    </location>
</feature>
<dbReference type="Pfam" id="PF01654">
    <property type="entry name" value="Cyt_bd_oxida_I"/>
    <property type="match status" value="1"/>
</dbReference>
<evidence type="ECO:0000256" key="8">
    <source>
        <dbReference type="ARBA" id="ARBA00022982"/>
    </source>
</evidence>
<feature type="transmembrane region" description="Helical" evidence="12">
    <location>
        <begin position="193"/>
        <end position="217"/>
    </location>
</feature>
<evidence type="ECO:0000256" key="12">
    <source>
        <dbReference type="PIRNR" id="PIRNR006446"/>
    </source>
</evidence>
<keyword evidence="5 12" id="KW-0349">Heme</keyword>
<dbReference type="GO" id="GO:0009055">
    <property type="term" value="F:electron transfer activity"/>
    <property type="evidence" value="ECO:0007669"/>
    <property type="project" value="UniProtKB-UniRule"/>
</dbReference>